<organism evidence="3 4">
    <name type="scientific">Burkholderia gladioli</name>
    <name type="common">Pseudomonas marginata</name>
    <name type="synonym">Phytomonas marginata</name>
    <dbReference type="NCBI Taxonomy" id="28095"/>
    <lineage>
        <taxon>Bacteria</taxon>
        <taxon>Pseudomonadati</taxon>
        <taxon>Pseudomonadota</taxon>
        <taxon>Betaproteobacteria</taxon>
        <taxon>Burkholderiales</taxon>
        <taxon>Burkholderiaceae</taxon>
        <taxon>Burkholderia</taxon>
    </lineage>
</organism>
<dbReference type="SUPFAM" id="SSF53474">
    <property type="entry name" value="alpha/beta-Hydrolases"/>
    <property type="match status" value="1"/>
</dbReference>
<feature type="domain" description="Serine aminopeptidase S33" evidence="2">
    <location>
        <begin position="40"/>
        <end position="254"/>
    </location>
</feature>
<dbReference type="RefSeq" id="WP_047837362.1">
    <property type="nucleotide sequence ID" value="NZ_CADEQB010000028.1"/>
</dbReference>
<evidence type="ECO:0000259" key="2">
    <source>
        <dbReference type="Pfam" id="PF12146"/>
    </source>
</evidence>
<feature type="region of interest" description="Disordered" evidence="1">
    <location>
        <begin position="310"/>
        <end position="332"/>
    </location>
</feature>
<accession>A0A2A7SAB4</accession>
<dbReference type="InterPro" id="IPR017208">
    <property type="entry name" value="UCP037442_abhydr"/>
</dbReference>
<evidence type="ECO:0000256" key="1">
    <source>
        <dbReference type="SAM" id="MobiDB-lite"/>
    </source>
</evidence>
<dbReference type="Proteomes" id="UP000220629">
    <property type="component" value="Unassembled WGS sequence"/>
</dbReference>
<dbReference type="InterPro" id="IPR022742">
    <property type="entry name" value="Hydrolase_4"/>
</dbReference>
<dbReference type="EMBL" id="PDDY01000004">
    <property type="protein sequence ID" value="PEH40190.1"/>
    <property type="molecule type" value="Genomic_DNA"/>
</dbReference>
<gene>
    <name evidence="3" type="ORF">CRM94_23840</name>
</gene>
<keyword evidence="3" id="KW-0378">Hydrolase</keyword>
<protein>
    <submittedName>
        <fullName evidence="3">Alpha/beta hydrolase</fullName>
    </submittedName>
</protein>
<dbReference type="PIRSF" id="PIRSF037442">
    <property type="entry name" value="UCP037442_abhydr"/>
    <property type="match status" value="1"/>
</dbReference>
<dbReference type="AlphaFoldDB" id="A0A2A7SAB4"/>
<dbReference type="InterPro" id="IPR029058">
    <property type="entry name" value="AB_hydrolase_fold"/>
</dbReference>
<reference evidence="4" key="1">
    <citation type="submission" date="2017-09" db="EMBL/GenBank/DDBJ databases">
        <title>FDA dAtabase for Regulatory Grade micrObial Sequences (FDA-ARGOS): Supporting development and validation of Infectious Disease Dx tests.</title>
        <authorList>
            <person name="Minogue T."/>
            <person name="Wolcott M."/>
            <person name="Wasieloski L."/>
            <person name="Aguilar W."/>
            <person name="Moore D."/>
            <person name="Tallon L."/>
            <person name="Sadzewicz L."/>
            <person name="Ott S."/>
            <person name="Zhao X."/>
            <person name="Nagaraj S."/>
            <person name="Vavikolanu K."/>
            <person name="Aluvathingal J."/>
            <person name="Nadendla S."/>
            <person name="Sichtig H."/>
        </authorList>
    </citation>
    <scope>NUCLEOTIDE SEQUENCE [LARGE SCALE GENOMIC DNA]</scope>
    <source>
        <strain evidence="4">FDAARGOS_390</strain>
    </source>
</reference>
<name>A0A2A7SAB4_BURGA</name>
<dbReference type="Pfam" id="PF12146">
    <property type="entry name" value="Hydrolase_4"/>
    <property type="match status" value="1"/>
</dbReference>
<dbReference type="GO" id="GO:0016787">
    <property type="term" value="F:hydrolase activity"/>
    <property type="evidence" value="ECO:0007669"/>
    <property type="project" value="UniProtKB-KW"/>
</dbReference>
<sequence length="332" mass="37600">MSEVPPSLPLPPEPFSVQAADGFVLHGHQWRHRAVDATRPVVVIQCATAVRCRYYFRFATWLFAQGFDALVYDYRGIGESRPASLRDLRANWLDWGRLDSEAILQYVARSFPWQPVDLVAHSIGGFTCGLAASNGMIRRAVTVGAQTAHWRDYGKWTRTRMRLKWHLVMPLLSRLFGYFPASRLGWMEDVPRGVALSWSRSRPRFEDTYTRSPILETPEERRAMVARFTRFTAPLLAISIDDDPFGTVAATERLLGYYVASPITHLHIAPRRIGVEAIGHFAFFHSRFEATLWPIVLRWLREAALPDEPPGEVLRRPASPGGTAAYSPGAIR</sequence>
<evidence type="ECO:0000313" key="3">
    <source>
        <dbReference type="EMBL" id="PEH40190.1"/>
    </source>
</evidence>
<evidence type="ECO:0000313" key="4">
    <source>
        <dbReference type="Proteomes" id="UP000220629"/>
    </source>
</evidence>
<proteinExistence type="predicted"/>
<comment type="caution">
    <text evidence="3">The sequence shown here is derived from an EMBL/GenBank/DDBJ whole genome shotgun (WGS) entry which is preliminary data.</text>
</comment>
<dbReference type="Gene3D" id="3.40.50.1820">
    <property type="entry name" value="alpha/beta hydrolase"/>
    <property type="match status" value="1"/>
</dbReference>